<organism evidence="3 4">
    <name type="scientific">Gonium pectorale</name>
    <name type="common">Green alga</name>
    <dbReference type="NCBI Taxonomy" id="33097"/>
    <lineage>
        <taxon>Eukaryota</taxon>
        <taxon>Viridiplantae</taxon>
        <taxon>Chlorophyta</taxon>
        <taxon>core chlorophytes</taxon>
        <taxon>Chlorophyceae</taxon>
        <taxon>CS clade</taxon>
        <taxon>Chlamydomonadales</taxon>
        <taxon>Volvocaceae</taxon>
        <taxon>Gonium</taxon>
    </lineage>
</organism>
<evidence type="ECO:0000313" key="4">
    <source>
        <dbReference type="Proteomes" id="UP000075714"/>
    </source>
</evidence>
<feature type="domain" description="Poly(A) RNA polymerase mitochondrial-like central palm" evidence="2">
    <location>
        <begin position="261"/>
        <end position="331"/>
    </location>
</feature>
<dbReference type="GO" id="GO:0043634">
    <property type="term" value="P:polyadenylation-dependent ncRNA catabolic process"/>
    <property type="evidence" value="ECO:0007669"/>
    <property type="project" value="TreeGrafter"/>
</dbReference>
<accession>A0A150GPM5</accession>
<proteinExistence type="predicted"/>
<name>A0A150GPM5_GONPE</name>
<evidence type="ECO:0000313" key="3">
    <source>
        <dbReference type="EMBL" id="KXZ51755.1"/>
    </source>
</evidence>
<feature type="compositionally biased region" description="Low complexity" evidence="1">
    <location>
        <begin position="68"/>
        <end position="95"/>
    </location>
</feature>
<dbReference type="GO" id="GO:0005730">
    <property type="term" value="C:nucleolus"/>
    <property type="evidence" value="ECO:0007669"/>
    <property type="project" value="TreeGrafter"/>
</dbReference>
<dbReference type="GO" id="GO:0031123">
    <property type="term" value="P:RNA 3'-end processing"/>
    <property type="evidence" value="ECO:0007669"/>
    <property type="project" value="TreeGrafter"/>
</dbReference>
<protein>
    <recommendedName>
        <fullName evidence="2">Poly(A) RNA polymerase mitochondrial-like central palm domain-containing protein</fullName>
    </recommendedName>
</protein>
<dbReference type="PANTHER" id="PTHR23092">
    <property type="entry name" value="POLY(A) RNA POLYMERASE"/>
    <property type="match status" value="1"/>
</dbReference>
<feature type="region of interest" description="Disordered" evidence="1">
    <location>
        <begin position="68"/>
        <end position="183"/>
    </location>
</feature>
<reference evidence="4" key="1">
    <citation type="journal article" date="2016" name="Nat. Commun.">
        <title>The Gonium pectorale genome demonstrates co-option of cell cycle regulation during the evolution of multicellularity.</title>
        <authorList>
            <person name="Hanschen E.R."/>
            <person name="Marriage T.N."/>
            <person name="Ferris P.J."/>
            <person name="Hamaji T."/>
            <person name="Toyoda A."/>
            <person name="Fujiyama A."/>
            <person name="Neme R."/>
            <person name="Noguchi H."/>
            <person name="Minakuchi Y."/>
            <person name="Suzuki M."/>
            <person name="Kawai-Toyooka H."/>
            <person name="Smith D.R."/>
            <person name="Sparks H."/>
            <person name="Anderson J."/>
            <person name="Bakaric R."/>
            <person name="Luria V."/>
            <person name="Karger A."/>
            <person name="Kirschner M.W."/>
            <person name="Durand P.M."/>
            <person name="Michod R.E."/>
            <person name="Nozaki H."/>
            <person name="Olson B.J."/>
        </authorList>
    </citation>
    <scope>NUCLEOTIDE SEQUENCE [LARGE SCALE GENOMIC DNA]</scope>
    <source>
        <strain evidence="4">NIES-2863</strain>
    </source>
</reference>
<dbReference type="OrthoDB" id="273917at2759"/>
<dbReference type="CDD" id="cd05402">
    <property type="entry name" value="NT_PAP_TUTase"/>
    <property type="match status" value="1"/>
</dbReference>
<dbReference type="GO" id="GO:0003729">
    <property type="term" value="F:mRNA binding"/>
    <property type="evidence" value="ECO:0007669"/>
    <property type="project" value="TreeGrafter"/>
</dbReference>
<dbReference type="InterPro" id="IPR045862">
    <property type="entry name" value="Trf4-like"/>
</dbReference>
<dbReference type="Pfam" id="PF22600">
    <property type="entry name" value="MTPAP-like_central"/>
    <property type="match status" value="1"/>
</dbReference>
<dbReference type="PANTHER" id="PTHR23092:SF15">
    <property type="entry name" value="INACTIVE NON-CANONICAL POLY(A) RNA POLYMERASE PROTEIN TRF4-2-RELATED"/>
    <property type="match status" value="1"/>
</dbReference>
<evidence type="ECO:0000259" key="2">
    <source>
        <dbReference type="Pfam" id="PF22600"/>
    </source>
</evidence>
<dbReference type="STRING" id="33097.A0A150GPM5"/>
<feature type="compositionally biased region" description="Low complexity" evidence="1">
    <location>
        <begin position="174"/>
        <end position="183"/>
    </location>
</feature>
<keyword evidence="4" id="KW-1185">Reference proteome</keyword>
<dbReference type="Proteomes" id="UP000075714">
    <property type="component" value="Unassembled WGS sequence"/>
</dbReference>
<sequence>MAEQPAISYKPLGFRLGLGGGAAGAGSSGTAASALLDTLLTSVPTAKALLPTLVPELAKAKAAAPEALAVPSQRNAPASKPAPAAAAPQQQPSSSPKREAGAKQPPPASQPPALEASANGAAKAGPGPEVIDLLSDSESEQAAAAPSRPAPKGAAAATAAVGSKSSPVSAAPTAGVNGSSGAVAAKPPPSDFIPLAKVAPAAAPAGGGGRSGAAAAAAAPPAAAAPGSADALADEEKIRQLGQRPYWMSYVSCIASPMLRLHQELVELCELVQPTPEEAEARRAAVEAVTGIVTSIWPNARCEVFGSYATGLYVPTSDIDLVILGSGCTNIQGGLKALASALQKKNVGTSLQLR</sequence>
<dbReference type="GO" id="GO:1990817">
    <property type="term" value="F:poly(A) RNA polymerase activity"/>
    <property type="evidence" value="ECO:0007669"/>
    <property type="project" value="InterPro"/>
</dbReference>
<gene>
    <name evidence="3" type="ORF">GPECTOR_11g20</name>
</gene>
<dbReference type="Gene3D" id="3.30.460.10">
    <property type="entry name" value="Beta Polymerase, domain 2"/>
    <property type="match status" value="1"/>
</dbReference>
<evidence type="ECO:0000256" key="1">
    <source>
        <dbReference type="SAM" id="MobiDB-lite"/>
    </source>
</evidence>
<dbReference type="AlphaFoldDB" id="A0A150GPM5"/>
<dbReference type="SUPFAM" id="SSF81301">
    <property type="entry name" value="Nucleotidyltransferase"/>
    <property type="match status" value="1"/>
</dbReference>
<dbReference type="InterPro" id="IPR043519">
    <property type="entry name" value="NT_sf"/>
</dbReference>
<comment type="caution">
    <text evidence="3">The sequence shown here is derived from an EMBL/GenBank/DDBJ whole genome shotgun (WGS) entry which is preliminary data.</text>
</comment>
<dbReference type="InterPro" id="IPR054708">
    <property type="entry name" value="MTPAP-like_central"/>
</dbReference>
<feature type="compositionally biased region" description="Low complexity" evidence="1">
    <location>
        <begin position="142"/>
        <end position="160"/>
    </location>
</feature>
<dbReference type="GO" id="GO:0031499">
    <property type="term" value="C:TRAMP complex"/>
    <property type="evidence" value="ECO:0007669"/>
    <property type="project" value="TreeGrafter"/>
</dbReference>
<dbReference type="EMBL" id="LSYV01000012">
    <property type="protein sequence ID" value="KXZ51755.1"/>
    <property type="molecule type" value="Genomic_DNA"/>
</dbReference>